<sequence>MSCDTRCKFFNQAIGKEIGDRLAACQSASTIRLQNDRPGSGAKIRVLGPGSGAKIHVLGPGSGGSGAEDPKIRLRREDPERSLRNFENGFGYGAGGSVQAPEVTALVLISL</sequence>
<name>A0A7E4W4F8_PANRE</name>
<keyword evidence="1" id="KW-1185">Reference proteome</keyword>
<dbReference type="Proteomes" id="UP000492821">
    <property type="component" value="Unassembled WGS sequence"/>
</dbReference>
<evidence type="ECO:0000313" key="1">
    <source>
        <dbReference type="Proteomes" id="UP000492821"/>
    </source>
</evidence>
<reference evidence="2" key="2">
    <citation type="submission" date="2020-10" db="UniProtKB">
        <authorList>
            <consortium name="WormBaseParasite"/>
        </authorList>
    </citation>
    <scope>IDENTIFICATION</scope>
</reference>
<dbReference type="AlphaFoldDB" id="A0A7E4W4F8"/>
<proteinExistence type="predicted"/>
<dbReference type="WBParaSite" id="Pan_g6213.t1">
    <property type="protein sequence ID" value="Pan_g6213.t1"/>
    <property type="gene ID" value="Pan_g6213"/>
</dbReference>
<reference evidence="1" key="1">
    <citation type="journal article" date="2013" name="Genetics">
        <title>The draft genome and transcriptome of Panagrellus redivivus are shaped by the harsh demands of a free-living lifestyle.</title>
        <authorList>
            <person name="Srinivasan J."/>
            <person name="Dillman A.R."/>
            <person name="Macchietto M.G."/>
            <person name="Heikkinen L."/>
            <person name="Lakso M."/>
            <person name="Fracchia K.M."/>
            <person name="Antoshechkin I."/>
            <person name="Mortazavi A."/>
            <person name="Wong G."/>
            <person name="Sternberg P.W."/>
        </authorList>
    </citation>
    <scope>NUCLEOTIDE SEQUENCE [LARGE SCALE GENOMIC DNA]</scope>
    <source>
        <strain evidence="1">MT8872</strain>
    </source>
</reference>
<organism evidence="1 2">
    <name type="scientific">Panagrellus redivivus</name>
    <name type="common">Microworm</name>
    <dbReference type="NCBI Taxonomy" id="6233"/>
    <lineage>
        <taxon>Eukaryota</taxon>
        <taxon>Metazoa</taxon>
        <taxon>Ecdysozoa</taxon>
        <taxon>Nematoda</taxon>
        <taxon>Chromadorea</taxon>
        <taxon>Rhabditida</taxon>
        <taxon>Tylenchina</taxon>
        <taxon>Panagrolaimomorpha</taxon>
        <taxon>Panagrolaimoidea</taxon>
        <taxon>Panagrolaimidae</taxon>
        <taxon>Panagrellus</taxon>
    </lineage>
</organism>
<protein>
    <submittedName>
        <fullName evidence="2">KH_dom_type_1 domain-containing protein</fullName>
    </submittedName>
</protein>
<evidence type="ECO:0000313" key="2">
    <source>
        <dbReference type="WBParaSite" id="Pan_g6213.t1"/>
    </source>
</evidence>
<accession>A0A7E4W4F8</accession>